<dbReference type="InterPro" id="IPR042204">
    <property type="entry name" value="2Fe-2S-bd_N"/>
</dbReference>
<evidence type="ECO:0000259" key="2">
    <source>
        <dbReference type="PROSITE" id="PS51085"/>
    </source>
</evidence>
<accession>A0A4Y9S3K4</accession>
<proteinExistence type="predicted"/>
<dbReference type="PROSITE" id="PS51085">
    <property type="entry name" value="2FE2S_FER_2"/>
    <property type="match status" value="1"/>
</dbReference>
<dbReference type="AlphaFoldDB" id="A0A4Y9S3K4"/>
<evidence type="ECO:0000313" key="3">
    <source>
        <dbReference type="EMBL" id="TFW15888.1"/>
    </source>
</evidence>
<dbReference type="SUPFAM" id="SSF54292">
    <property type="entry name" value="2Fe-2S ferredoxin-like"/>
    <property type="match status" value="1"/>
</dbReference>
<name>A0A4Y9S3K4_9BURK</name>
<keyword evidence="4" id="KW-1185">Reference proteome</keyword>
<protein>
    <submittedName>
        <fullName evidence="3">(2Fe-2S)-binding protein</fullName>
    </submittedName>
</protein>
<dbReference type="OrthoDB" id="573392at2"/>
<keyword evidence="1" id="KW-0560">Oxidoreductase</keyword>
<organism evidence="3 4">
    <name type="scientific">Zemynaea arenosa</name>
    <dbReference type="NCBI Taxonomy" id="2561931"/>
    <lineage>
        <taxon>Bacteria</taxon>
        <taxon>Pseudomonadati</taxon>
        <taxon>Pseudomonadota</taxon>
        <taxon>Betaproteobacteria</taxon>
        <taxon>Burkholderiales</taxon>
        <taxon>Oxalobacteraceae</taxon>
        <taxon>Telluria group</taxon>
        <taxon>Zemynaea</taxon>
    </lineage>
</organism>
<evidence type="ECO:0000313" key="4">
    <source>
        <dbReference type="Proteomes" id="UP000298438"/>
    </source>
</evidence>
<dbReference type="Proteomes" id="UP000298438">
    <property type="component" value="Unassembled WGS sequence"/>
</dbReference>
<dbReference type="GO" id="GO:0051536">
    <property type="term" value="F:iron-sulfur cluster binding"/>
    <property type="evidence" value="ECO:0007669"/>
    <property type="project" value="InterPro"/>
</dbReference>
<sequence length="87" mass="9042">MNCTLLIDGRSVEVPAGVTVAAALAIAGRLHTRTSVSGMPRFAVCGMGVCQECHVTIDGVPHRLACQVRCTDGMSVRTGAAPQEDFA</sequence>
<reference evidence="3 4" key="1">
    <citation type="submission" date="2019-03" db="EMBL/GenBank/DDBJ databases">
        <title>Draft Genome Sequence of Massilia arenosa sp. nov., a Novel Massilia Species Isolated from a Sandy-loam Maize Soil.</title>
        <authorList>
            <person name="Raths R."/>
            <person name="Peta V."/>
            <person name="Bucking H."/>
        </authorList>
    </citation>
    <scope>NUCLEOTIDE SEQUENCE [LARGE SCALE GENOMIC DNA]</scope>
    <source>
        <strain evidence="3 4">MC02</strain>
    </source>
</reference>
<dbReference type="GO" id="GO:0016491">
    <property type="term" value="F:oxidoreductase activity"/>
    <property type="evidence" value="ECO:0007669"/>
    <property type="project" value="UniProtKB-KW"/>
</dbReference>
<gene>
    <name evidence="3" type="ORF">E4L96_17430</name>
</gene>
<dbReference type="Gene3D" id="3.10.20.440">
    <property type="entry name" value="2Fe-2S iron-sulphur cluster binding domain, sarcosine oxidase, alpha subunit, N-terminal domain"/>
    <property type="match status" value="1"/>
</dbReference>
<comment type="caution">
    <text evidence="3">The sequence shown here is derived from an EMBL/GenBank/DDBJ whole genome shotgun (WGS) entry which is preliminary data.</text>
</comment>
<dbReference type="InterPro" id="IPR001041">
    <property type="entry name" value="2Fe-2S_ferredoxin-type"/>
</dbReference>
<feature type="domain" description="2Fe-2S ferredoxin-type" evidence="2">
    <location>
        <begin position="1"/>
        <end position="82"/>
    </location>
</feature>
<dbReference type="InterPro" id="IPR036010">
    <property type="entry name" value="2Fe-2S_ferredoxin-like_sf"/>
</dbReference>
<dbReference type="EMBL" id="SPVF01000222">
    <property type="protein sequence ID" value="TFW15888.1"/>
    <property type="molecule type" value="Genomic_DNA"/>
</dbReference>
<evidence type="ECO:0000256" key="1">
    <source>
        <dbReference type="ARBA" id="ARBA00023002"/>
    </source>
</evidence>
<dbReference type="RefSeq" id="WP_135208485.1">
    <property type="nucleotide sequence ID" value="NZ_SPVF01000222.1"/>
</dbReference>
<dbReference type="Pfam" id="PF13510">
    <property type="entry name" value="Fer2_4"/>
    <property type="match status" value="1"/>
</dbReference>